<protein>
    <submittedName>
        <fullName evidence="1">Uncharacterized protein</fullName>
    </submittedName>
</protein>
<keyword evidence="2" id="KW-1185">Reference proteome</keyword>
<dbReference type="Proteomes" id="UP000295680">
    <property type="component" value="Unassembled WGS sequence"/>
</dbReference>
<comment type="caution">
    <text evidence="1">The sequence shown here is derived from an EMBL/GenBank/DDBJ whole genome shotgun (WGS) entry which is preliminary data.</text>
</comment>
<dbReference type="SUPFAM" id="SSF53474">
    <property type="entry name" value="alpha/beta-Hydrolases"/>
    <property type="match status" value="1"/>
</dbReference>
<proteinExistence type="predicted"/>
<accession>A0A4R2JYR5</accession>
<reference evidence="1 2" key="1">
    <citation type="submission" date="2019-03" db="EMBL/GenBank/DDBJ databases">
        <title>Genomic Encyclopedia of Type Strains, Phase IV (KMG-IV): sequencing the most valuable type-strain genomes for metagenomic binning, comparative biology and taxonomic classification.</title>
        <authorList>
            <person name="Goeker M."/>
        </authorList>
    </citation>
    <scope>NUCLEOTIDE SEQUENCE [LARGE SCALE GENOMIC DNA]</scope>
    <source>
        <strain evidence="1 2">DSM 45934</strain>
    </source>
</reference>
<gene>
    <name evidence="1" type="ORF">EV192_1011545</name>
</gene>
<name>A0A4R2JYR5_9PSEU</name>
<evidence type="ECO:0000313" key="2">
    <source>
        <dbReference type="Proteomes" id="UP000295680"/>
    </source>
</evidence>
<dbReference type="AlphaFoldDB" id="A0A4R2JYR5"/>
<organism evidence="1 2">
    <name type="scientific">Actinocrispum wychmicini</name>
    <dbReference type="NCBI Taxonomy" id="1213861"/>
    <lineage>
        <taxon>Bacteria</taxon>
        <taxon>Bacillati</taxon>
        <taxon>Actinomycetota</taxon>
        <taxon>Actinomycetes</taxon>
        <taxon>Pseudonocardiales</taxon>
        <taxon>Pseudonocardiaceae</taxon>
        <taxon>Actinocrispum</taxon>
    </lineage>
</organism>
<evidence type="ECO:0000313" key="1">
    <source>
        <dbReference type="EMBL" id="TCO65753.1"/>
    </source>
</evidence>
<dbReference type="InterPro" id="IPR029058">
    <property type="entry name" value="AB_hydrolase_fold"/>
</dbReference>
<dbReference type="Gene3D" id="3.40.50.1820">
    <property type="entry name" value="alpha/beta hydrolase"/>
    <property type="match status" value="1"/>
</dbReference>
<sequence>MAPADAGQRSYVGVLDGARYRVVVPANWNGTLVVWSHGTYSPDGQEPAELSLTSQPATEDWLVGHGYALAASGFRHVLGWSIADGYVDQIRLMDWFSVNVGAPRRVVSAGASAGGATATGLAERSPGRFGGVVTECGMLAGGLAYWNSGLDLMFAVRTLLGGDFALVKPTDPGNEDKAAAVIDAAAQGTPQQQAKLALANALADVPGWFDPTKPRPTSIAEQVSAMSIWDTAVRTGAVGVTRTDMERWAGGNPTWNIGVDYRVLLARSSELAFVRQAYAAAGLDLSTDLDRLAAAPRIAPDLKATAYLLRTSQPFAEAPWPVVGIRDTADGVLPIANDTPYAARTDRPANLRQLAVDRAGHCALTASEEITAFQTLFDRMDTGRWPATDPDGLNTRARALGPETQVVWNPLNHDYEQVPTAFTRHVSVPYPR</sequence>
<dbReference type="EMBL" id="SLWS01000001">
    <property type="protein sequence ID" value="TCO65753.1"/>
    <property type="molecule type" value="Genomic_DNA"/>
</dbReference>